<dbReference type="PANTHER" id="PTHR45023:SF4">
    <property type="entry name" value="GLYCINE-RICH PROTEIN-RELATED"/>
    <property type="match status" value="1"/>
</dbReference>
<dbReference type="HOGENOM" id="CLU_012390_0_0_1"/>
<dbReference type="EnsemblPlants" id="Bo9g116170.1">
    <property type="protein sequence ID" value="Bo9g116170.1"/>
    <property type="gene ID" value="Bo9g116170"/>
</dbReference>
<evidence type="ECO:0000256" key="1">
    <source>
        <dbReference type="SAM" id="SignalP"/>
    </source>
</evidence>
<proteinExistence type="predicted"/>
<feature type="chain" id="PRO_5002270920" description="Myb-like domain-containing protein" evidence="1">
    <location>
        <begin position="18"/>
        <end position="360"/>
    </location>
</feature>
<accession>A0A0D3EAY4</accession>
<sequence>MATLPFAVALLDGTATALSISPRRNSDGSIIGGLIKRLSGTDCVCVALGVIKHHTGSSHRGPTIIHTAMDSIPSGTSKFVELLNSQQTVSFGNYEESVQLSSSQVPFLGSQGTGASNFEGDSAPERRERWKWTPTDDVVLISSWLNTSKDHVVGNEQKSSGFWKRIAAYFAASPLVAGFKEREPSHCKQRWHRINDLVSKFSGSYEAATRERTSGQNENDVLKLAHQIYCNNYKKKFTLEHAWKELRHDQKWCDLGTATTEGSLKKRKCEVGAVTSSSQAIENKRPPGVKAAKLSGKKPVLDEKTFNDFKCMWTIKEKELASKEKLSKMSLLESLIGRKESLTEFEETLKNKLITDLLSD</sequence>
<dbReference type="PANTHER" id="PTHR45023">
    <property type="match status" value="1"/>
</dbReference>
<protein>
    <recommendedName>
        <fullName evidence="2">Myb-like domain-containing protein</fullName>
    </recommendedName>
</protein>
<dbReference type="InterPro" id="IPR001005">
    <property type="entry name" value="SANT/Myb"/>
</dbReference>
<keyword evidence="4" id="KW-1185">Reference proteome</keyword>
<feature type="domain" description="Myb-like" evidence="2">
    <location>
        <begin position="124"/>
        <end position="195"/>
    </location>
</feature>
<dbReference type="AlphaFoldDB" id="A0A0D3EAY4"/>
<keyword evidence="1" id="KW-0732">Signal</keyword>
<feature type="signal peptide" evidence="1">
    <location>
        <begin position="1"/>
        <end position="17"/>
    </location>
</feature>
<organism evidence="3 4">
    <name type="scientific">Brassica oleracea var. oleracea</name>
    <dbReference type="NCBI Taxonomy" id="109376"/>
    <lineage>
        <taxon>Eukaryota</taxon>
        <taxon>Viridiplantae</taxon>
        <taxon>Streptophyta</taxon>
        <taxon>Embryophyta</taxon>
        <taxon>Tracheophyta</taxon>
        <taxon>Spermatophyta</taxon>
        <taxon>Magnoliopsida</taxon>
        <taxon>eudicotyledons</taxon>
        <taxon>Gunneridae</taxon>
        <taxon>Pentapetalae</taxon>
        <taxon>rosids</taxon>
        <taxon>malvids</taxon>
        <taxon>Brassicales</taxon>
        <taxon>Brassicaceae</taxon>
        <taxon>Brassiceae</taxon>
        <taxon>Brassica</taxon>
    </lineage>
</organism>
<reference evidence="3" key="2">
    <citation type="submission" date="2015-03" db="UniProtKB">
        <authorList>
            <consortium name="EnsemblPlants"/>
        </authorList>
    </citation>
    <scope>IDENTIFICATION</scope>
</reference>
<reference evidence="3 4" key="1">
    <citation type="journal article" date="2014" name="Genome Biol.">
        <title>Transcriptome and methylome profiling reveals relics of genome dominance in the mesopolyploid Brassica oleracea.</title>
        <authorList>
            <person name="Parkin I.A."/>
            <person name="Koh C."/>
            <person name="Tang H."/>
            <person name="Robinson S.J."/>
            <person name="Kagale S."/>
            <person name="Clarke W.E."/>
            <person name="Town C.D."/>
            <person name="Nixon J."/>
            <person name="Krishnakumar V."/>
            <person name="Bidwell S.L."/>
            <person name="Denoeud F."/>
            <person name="Belcram H."/>
            <person name="Links M.G."/>
            <person name="Just J."/>
            <person name="Clarke C."/>
            <person name="Bender T."/>
            <person name="Huebert T."/>
            <person name="Mason A.S."/>
            <person name="Pires J.C."/>
            <person name="Barker G."/>
            <person name="Moore J."/>
            <person name="Walley P.G."/>
            <person name="Manoli S."/>
            <person name="Batley J."/>
            <person name="Edwards D."/>
            <person name="Nelson M.N."/>
            <person name="Wang X."/>
            <person name="Paterson A.H."/>
            <person name="King G."/>
            <person name="Bancroft I."/>
            <person name="Chalhoub B."/>
            <person name="Sharpe A.G."/>
        </authorList>
    </citation>
    <scope>NUCLEOTIDE SEQUENCE</scope>
    <source>
        <strain evidence="3 4">cv. TO1000</strain>
    </source>
</reference>
<evidence type="ECO:0000313" key="3">
    <source>
        <dbReference type="EnsemblPlants" id="Bo9g116170.1"/>
    </source>
</evidence>
<dbReference type="Gramene" id="Bo9g116170.1">
    <property type="protein sequence ID" value="Bo9g116170.1"/>
    <property type="gene ID" value="Bo9g116170"/>
</dbReference>
<dbReference type="PROSITE" id="PS50090">
    <property type="entry name" value="MYB_LIKE"/>
    <property type="match status" value="1"/>
</dbReference>
<name>A0A0D3EAY4_BRAOL</name>
<evidence type="ECO:0000313" key="4">
    <source>
        <dbReference type="Proteomes" id="UP000032141"/>
    </source>
</evidence>
<dbReference type="STRING" id="109376.A0A0D3EAY4"/>
<dbReference type="Proteomes" id="UP000032141">
    <property type="component" value="Chromosome C9"/>
</dbReference>
<evidence type="ECO:0000259" key="2">
    <source>
        <dbReference type="PROSITE" id="PS50090"/>
    </source>
</evidence>